<sequence>MSEIHDVGLPSCPGCGQLDRVAAVPAVYLSGKDAIQVAVPAQGDMPARTETRQVTTALAEALAPVPAGPRGQGCLGGAGALALFVAVAAAGVAAIAPSPSDGASPVGFPDVDGGSVFPDLSWLWWVVGSAGLVGLALFGALAAQSLARRGRIAGRAQAEALWSRGWYCARCATVHFRAAADVPQGPLPLGEFRRLVWGAGGYADLAGRYPRG</sequence>
<keyword evidence="1" id="KW-0472">Membrane</keyword>
<dbReference type="OrthoDB" id="4546454at2"/>
<keyword evidence="1" id="KW-1133">Transmembrane helix</keyword>
<comment type="caution">
    <text evidence="2">The sequence shown here is derived from an EMBL/GenBank/DDBJ whole genome shotgun (WGS) entry which is preliminary data.</text>
</comment>
<dbReference type="EMBL" id="QKYN01000088">
    <property type="protein sequence ID" value="RAG83400.1"/>
    <property type="molecule type" value="Genomic_DNA"/>
</dbReference>
<dbReference type="Proteomes" id="UP000248889">
    <property type="component" value="Unassembled WGS sequence"/>
</dbReference>
<feature type="transmembrane region" description="Helical" evidence="1">
    <location>
        <begin position="122"/>
        <end position="143"/>
    </location>
</feature>
<dbReference type="AlphaFoldDB" id="A0A2X0K864"/>
<keyword evidence="3" id="KW-1185">Reference proteome</keyword>
<reference evidence="2 3" key="1">
    <citation type="submission" date="2018-06" db="EMBL/GenBank/DDBJ databases">
        <title>Streptacidiphilus pinicola sp. nov., isolated from pine grove soil.</title>
        <authorList>
            <person name="Roh S.G."/>
            <person name="Park S."/>
            <person name="Kim M.-K."/>
            <person name="Yun B.-R."/>
            <person name="Park J."/>
            <person name="Kim M.J."/>
            <person name="Kim Y.S."/>
            <person name="Kim S.B."/>
        </authorList>
    </citation>
    <scope>NUCLEOTIDE SEQUENCE [LARGE SCALE GENOMIC DNA]</scope>
    <source>
        <strain evidence="2 3">MMS16-CNU450</strain>
    </source>
</reference>
<organism evidence="2 3">
    <name type="scientific">Streptacidiphilus pinicola</name>
    <dbReference type="NCBI Taxonomy" id="2219663"/>
    <lineage>
        <taxon>Bacteria</taxon>
        <taxon>Bacillati</taxon>
        <taxon>Actinomycetota</taxon>
        <taxon>Actinomycetes</taxon>
        <taxon>Kitasatosporales</taxon>
        <taxon>Streptomycetaceae</taxon>
        <taxon>Streptacidiphilus</taxon>
    </lineage>
</organism>
<keyword evidence="1" id="KW-0812">Transmembrane</keyword>
<evidence type="ECO:0000256" key="1">
    <source>
        <dbReference type="SAM" id="Phobius"/>
    </source>
</evidence>
<dbReference type="RefSeq" id="WP_111503611.1">
    <property type="nucleotide sequence ID" value="NZ_QKYN01000088.1"/>
</dbReference>
<feature type="transmembrane region" description="Helical" evidence="1">
    <location>
        <begin position="74"/>
        <end position="96"/>
    </location>
</feature>
<gene>
    <name evidence="2" type="ORF">DN069_22535</name>
</gene>
<accession>A0A2X0K864</accession>
<name>A0A2X0K864_9ACTN</name>
<proteinExistence type="predicted"/>
<evidence type="ECO:0000313" key="2">
    <source>
        <dbReference type="EMBL" id="RAG83400.1"/>
    </source>
</evidence>
<protein>
    <submittedName>
        <fullName evidence="2">Uncharacterized protein</fullName>
    </submittedName>
</protein>
<evidence type="ECO:0000313" key="3">
    <source>
        <dbReference type="Proteomes" id="UP000248889"/>
    </source>
</evidence>